<evidence type="ECO:0000256" key="2">
    <source>
        <dbReference type="ARBA" id="ARBA00022603"/>
    </source>
</evidence>
<dbReference type="InterPro" id="IPR029063">
    <property type="entry name" value="SAM-dependent_MTases_sf"/>
</dbReference>
<gene>
    <name evidence="7" type="ORF">DSM106972_067020</name>
</gene>
<feature type="domain" description="Type II methyltransferase M.TaqI-like" evidence="6">
    <location>
        <begin position="550"/>
        <end position="780"/>
    </location>
</feature>
<sequence>MSVAGAITAIQIEGNLLASDMTSLLATGSVKGQQSEDFGLAKTDKLADEIAVAWGDGKAYWAAFQRKLARLQEDDTATTITREWAVSLLESLGYKPTLTRQAEEVDGLTYAISHRAEPGENKPPIHIIGCRLKLDQRPPSGTPRLSAHGLVQEYLNKTEHLWAITTNGYRWRLLRDSSLMTRLSYIEFDLEQILNSENFAEFGLFYRLFHRSRLPEGVDDADKCLLEFYHQETLQQGGRVRDKLRDGVEEALRIFGNGFIQHPDNQELRQKLGLIPHFEPSLTSKEYYSELLRLIYRLLFLMVAEGRELLLIGDDVEKARIYREYYSVERLRRLAEKPRYRREGFQDLWQGLCVTFKLFDENWRGQVLGLSPLNGALFGSNTLPDIDKCVLDNYDLLQAIKFLSLYVDKNVLRRVNYAALDVEELGSIYESLLDFQPQVKQRHEIYEFALVYGSERKTTGAYYTPQQLVNQLIKTTVEPVIEEKLRNINDKNQLEKALLSLKIIDISCGSGHCLLAAARRISKELARIRTGESEPGKEPLNHAIRDVIRKCIYGVDINPLAVDLCKVSLWIEGFYRGLPLHFLDHRIKCGNSLIGVLEINCLYGGIPDEAYKAVTGDNKQLSIQLKKRNKKEKETDLQGQLSIFSNLEPEREQYGEIWRSLDYIDEETPNGVRQKEIQYFTNRKNSGWWRDYSACNLWTAAFFTPLTDNNLQLLPTTAVLSQLLQGNLLSKQIVDTANKLAEEKHFFHWPLEFPEVFQAGGFDCVLGNTPWERIKLQEKEFFSLRDADIANAVNKAAREKLIKNLPETNPMLAKLWEDTKHFVEAQAKFIRESGRFPLTAVGDINTYAVFAETARKLISYNGRVGIYVPTGIATDDTCKKFFGDLTQKQVLASLYDFENREGLFSAIDRQLKFSLISITAKPIKCGNFAFFLTQPRQLENPKRQFKLSSRDIALLNPNTLTCPVFRTRADTELTIKIYQHVPVLENESTGYNPWSISFMRMFDMANDSGLFKNEGGNNLVPLYEAKMFHQYDHRWATYNDVSEIRDLTDTEKIDTNLYVKPRYWIEKDNVENTLGDKWKRNWFLCFRRTSKAVNQRTSIFNILPKIAVNDKAPIIINNKSTVLNACLLANCNSLVFDYSTRQKIGGVDLSFFILKQLPVLSPESYTQEDIKFIVPRVLELVYTAWDMQPFAQDMGYNGEPFIWDSNRRALLRADLDAYYAKLYGLTRDELRYILDPADVYGADFPSETFRVLKNNEIKQFGEYRTQRLVLEAWDRMFGKR</sequence>
<evidence type="ECO:0000256" key="5">
    <source>
        <dbReference type="ARBA" id="ARBA00047942"/>
    </source>
</evidence>
<comment type="catalytic activity">
    <reaction evidence="5">
        <text>a 2'-deoxyadenosine in DNA + S-adenosyl-L-methionine = an N(6)-methyl-2'-deoxyadenosine in DNA + S-adenosyl-L-homocysteine + H(+)</text>
        <dbReference type="Rhea" id="RHEA:15197"/>
        <dbReference type="Rhea" id="RHEA-COMP:12418"/>
        <dbReference type="Rhea" id="RHEA-COMP:12419"/>
        <dbReference type="ChEBI" id="CHEBI:15378"/>
        <dbReference type="ChEBI" id="CHEBI:57856"/>
        <dbReference type="ChEBI" id="CHEBI:59789"/>
        <dbReference type="ChEBI" id="CHEBI:90615"/>
        <dbReference type="ChEBI" id="CHEBI:90616"/>
        <dbReference type="EC" id="2.1.1.72"/>
    </reaction>
</comment>
<evidence type="ECO:0000256" key="1">
    <source>
        <dbReference type="ARBA" id="ARBA00011900"/>
    </source>
</evidence>
<evidence type="ECO:0000259" key="6">
    <source>
        <dbReference type="Pfam" id="PF07669"/>
    </source>
</evidence>
<keyword evidence="2" id="KW-0489">Methyltransferase</keyword>
<reference evidence="7" key="2">
    <citation type="journal article" date="2019" name="Genome Biol. Evol.">
        <title>Day and night: Metabolic profiles and evolutionary relationships of six axenic non-marine cyanobacteria.</title>
        <authorList>
            <person name="Will S.E."/>
            <person name="Henke P."/>
            <person name="Boedeker C."/>
            <person name="Huang S."/>
            <person name="Brinkmann H."/>
            <person name="Rohde M."/>
            <person name="Jarek M."/>
            <person name="Friedl T."/>
            <person name="Seufert S."/>
            <person name="Schumacher M."/>
            <person name="Overmann J."/>
            <person name="Neumann-Schaal M."/>
            <person name="Petersen J."/>
        </authorList>
    </citation>
    <scope>NUCLEOTIDE SEQUENCE [LARGE SCALE GENOMIC DNA]</scope>
    <source>
        <strain evidence="7">PCC 7102</strain>
    </source>
</reference>
<dbReference type="SUPFAM" id="SSF53335">
    <property type="entry name" value="S-adenosyl-L-methionine-dependent methyltransferases"/>
    <property type="match status" value="1"/>
</dbReference>
<organism evidence="7 8">
    <name type="scientific">Dulcicalothrix desertica PCC 7102</name>
    <dbReference type="NCBI Taxonomy" id="232991"/>
    <lineage>
        <taxon>Bacteria</taxon>
        <taxon>Bacillati</taxon>
        <taxon>Cyanobacteriota</taxon>
        <taxon>Cyanophyceae</taxon>
        <taxon>Nostocales</taxon>
        <taxon>Calotrichaceae</taxon>
        <taxon>Dulcicalothrix</taxon>
    </lineage>
</organism>
<evidence type="ECO:0000256" key="3">
    <source>
        <dbReference type="ARBA" id="ARBA00022679"/>
    </source>
</evidence>
<keyword evidence="8" id="KW-1185">Reference proteome</keyword>
<dbReference type="GO" id="GO:0009007">
    <property type="term" value="F:site-specific DNA-methyltransferase (adenine-specific) activity"/>
    <property type="evidence" value="ECO:0007669"/>
    <property type="project" value="UniProtKB-EC"/>
</dbReference>
<evidence type="ECO:0000313" key="8">
    <source>
        <dbReference type="Proteomes" id="UP000271624"/>
    </source>
</evidence>
<comment type="caution">
    <text evidence="7">The sequence shown here is derived from an EMBL/GenBank/DDBJ whole genome shotgun (WGS) entry which is preliminary data.</text>
</comment>
<dbReference type="EC" id="2.1.1.72" evidence="1"/>
<keyword evidence="4" id="KW-0949">S-adenosyl-L-methionine</keyword>
<dbReference type="Gene3D" id="3.40.50.150">
    <property type="entry name" value="Vaccinia Virus protein VP39"/>
    <property type="match status" value="2"/>
</dbReference>
<protein>
    <recommendedName>
        <fullName evidence="1">site-specific DNA-methyltransferase (adenine-specific)</fullName>
        <ecNumber evidence="1">2.1.1.72</ecNumber>
    </recommendedName>
</protein>
<dbReference type="Pfam" id="PF07669">
    <property type="entry name" value="Eco57I"/>
    <property type="match status" value="1"/>
</dbReference>
<dbReference type="InterPro" id="IPR011639">
    <property type="entry name" value="MethylTrfase_TaqI-like_dom"/>
</dbReference>
<keyword evidence="3" id="KW-0808">Transferase</keyword>
<accession>A0A3S1AIJ2</accession>
<dbReference type="PANTHER" id="PTHR33841">
    <property type="entry name" value="DNA METHYLTRANSFERASE YEEA-RELATED"/>
    <property type="match status" value="1"/>
</dbReference>
<dbReference type="AlphaFoldDB" id="A0A3S1AIJ2"/>
<dbReference type="PANTHER" id="PTHR33841:SF1">
    <property type="entry name" value="DNA METHYLTRANSFERASE A"/>
    <property type="match status" value="1"/>
</dbReference>
<dbReference type="Proteomes" id="UP000271624">
    <property type="component" value="Unassembled WGS sequence"/>
</dbReference>
<name>A0A3S1AIJ2_9CYAN</name>
<dbReference type="GO" id="GO:0006304">
    <property type="term" value="P:DNA modification"/>
    <property type="evidence" value="ECO:0007669"/>
    <property type="project" value="InterPro"/>
</dbReference>
<dbReference type="RefSeq" id="WP_170213623.1">
    <property type="nucleotide sequence ID" value="NZ_RSCL01000019.1"/>
</dbReference>
<dbReference type="PRINTS" id="PR00507">
    <property type="entry name" value="N12N6MTFRASE"/>
</dbReference>
<proteinExistence type="predicted"/>
<dbReference type="InterPro" id="IPR050953">
    <property type="entry name" value="N4_N6_ade-DNA_methylase"/>
</dbReference>
<evidence type="ECO:0000256" key="4">
    <source>
        <dbReference type="ARBA" id="ARBA00022691"/>
    </source>
</evidence>
<evidence type="ECO:0000313" key="7">
    <source>
        <dbReference type="EMBL" id="RUT01605.1"/>
    </source>
</evidence>
<dbReference type="EMBL" id="RSCL01000019">
    <property type="protein sequence ID" value="RUT01605.1"/>
    <property type="molecule type" value="Genomic_DNA"/>
</dbReference>
<dbReference type="GO" id="GO:0032259">
    <property type="term" value="P:methylation"/>
    <property type="evidence" value="ECO:0007669"/>
    <property type="project" value="UniProtKB-KW"/>
</dbReference>
<reference evidence="7" key="1">
    <citation type="submission" date="2018-12" db="EMBL/GenBank/DDBJ databases">
        <authorList>
            <person name="Will S."/>
            <person name="Neumann-Schaal M."/>
            <person name="Henke P."/>
        </authorList>
    </citation>
    <scope>NUCLEOTIDE SEQUENCE</scope>
    <source>
        <strain evidence="7">PCC 7102</strain>
    </source>
</reference>